<feature type="region of interest" description="Disordered" evidence="6">
    <location>
        <begin position="757"/>
        <end position="789"/>
    </location>
</feature>
<feature type="compositionally biased region" description="Polar residues" evidence="6">
    <location>
        <begin position="764"/>
        <end position="776"/>
    </location>
</feature>
<feature type="binding site" evidence="5">
    <location>
        <begin position="563"/>
        <end position="570"/>
    </location>
    <ligand>
        <name>ATP</name>
        <dbReference type="ChEBI" id="CHEBI:30616"/>
    </ligand>
</feature>
<dbReference type="Gene3D" id="3.40.50.300">
    <property type="entry name" value="P-loop containing nucleotide triphosphate hydrolases"/>
    <property type="match status" value="4"/>
</dbReference>
<evidence type="ECO:0000256" key="6">
    <source>
        <dbReference type="SAM" id="MobiDB-lite"/>
    </source>
</evidence>
<dbReference type="Proteomes" id="UP000003676">
    <property type="component" value="Unassembled WGS sequence"/>
</dbReference>
<dbReference type="HOGENOM" id="CLU_005571_0_0_7"/>
<gene>
    <name evidence="9" type="ORF">DESPIG_01924</name>
</gene>
<protein>
    <submittedName>
        <fullName evidence="9">Putative TIGR00375 family protein</fullName>
    </submittedName>
</protein>
<dbReference type="SUPFAM" id="SSF52540">
    <property type="entry name" value="P-loop containing nucleoside triphosphate hydrolases"/>
    <property type="match status" value="1"/>
</dbReference>
<dbReference type="GO" id="GO:0016787">
    <property type="term" value="F:hydrolase activity"/>
    <property type="evidence" value="ECO:0007669"/>
    <property type="project" value="UniProtKB-UniRule"/>
</dbReference>
<evidence type="ECO:0000259" key="8">
    <source>
        <dbReference type="PROSITE" id="PS51217"/>
    </source>
</evidence>
<dbReference type="eggNOG" id="COG1379">
    <property type="taxonomic scope" value="Bacteria"/>
</dbReference>
<keyword evidence="3 5" id="KW-0347">Helicase</keyword>
<feature type="domain" description="UvrD-like helicase C-terminal" evidence="8">
    <location>
        <begin position="895"/>
        <end position="1183"/>
    </location>
</feature>
<dbReference type="Gene3D" id="3.20.20.140">
    <property type="entry name" value="Metal-dependent hydrolases"/>
    <property type="match status" value="1"/>
</dbReference>
<evidence type="ECO:0000256" key="5">
    <source>
        <dbReference type="PROSITE-ProRule" id="PRU00560"/>
    </source>
</evidence>
<evidence type="ECO:0000256" key="3">
    <source>
        <dbReference type="ARBA" id="ARBA00022806"/>
    </source>
</evidence>
<proteinExistence type="predicted"/>
<keyword evidence="4 5" id="KW-0067">ATP-binding</keyword>
<comment type="caution">
    <text evidence="9">The sequence shown here is derived from an EMBL/GenBank/DDBJ whole genome shotgun (WGS) entry which is preliminary data.</text>
</comment>
<dbReference type="PROSITE" id="PS51217">
    <property type="entry name" value="UVRD_HELICASE_CTER"/>
    <property type="match status" value="1"/>
</dbReference>
<evidence type="ECO:0000256" key="4">
    <source>
        <dbReference type="ARBA" id="ARBA00022840"/>
    </source>
</evidence>
<evidence type="ECO:0000256" key="2">
    <source>
        <dbReference type="ARBA" id="ARBA00022801"/>
    </source>
</evidence>
<accession>B6WV09</accession>
<dbReference type="PANTHER" id="PTHR40084">
    <property type="entry name" value="PHOSPHOHYDROLASE, PHP FAMILY"/>
    <property type="match status" value="1"/>
</dbReference>
<evidence type="ECO:0000256" key="1">
    <source>
        <dbReference type="ARBA" id="ARBA00022741"/>
    </source>
</evidence>
<dbReference type="CDD" id="cd18807">
    <property type="entry name" value="SF1_C_UvrD"/>
    <property type="match status" value="1"/>
</dbReference>
<dbReference type="InterPro" id="IPR027417">
    <property type="entry name" value="P-loop_NTPase"/>
</dbReference>
<dbReference type="EMBL" id="ABXU01000060">
    <property type="protein sequence ID" value="EEB33172.1"/>
    <property type="molecule type" value="Genomic_DNA"/>
</dbReference>
<keyword evidence="2 5" id="KW-0378">Hydrolase</keyword>
<dbReference type="Pfam" id="PF13361">
    <property type="entry name" value="UvrD_C"/>
    <property type="match status" value="2"/>
</dbReference>
<dbReference type="Pfam" id="PF13245">
    <property type="entry name" value="AAA_19"/>
    <property type="match status" value="1"/>
</dbReference>
<reference evidence="9 10" key="2">
    <citation type="submission" date="2008-10" db="EMBL/GenBank/DDBJ databases">
        <authorList>
            <person name="Fulton L."/>
            <person name="Clifton S."/>
            <person name="Fulton B."/>
            <person name="Xu J."/>
            <person name="Minx P."/>
            <person name="Pepin K.H."/>
            <person name="Johnson M."/>
            <person name="Bhonagiri V."/>
            <person name="Nash W.E."/>
            <person name="Mardis E.R."/>
            <person name="Wilson R.K."/>
        </authorList>
    </citation>
    <scope>NUCLEOTIDE SEQUENCE [LARGE SCALE GENOMIC DNA]</scope>
    <source>
        <strain evidence="9 10">ATCC 29098</strain>
    </source>
</reference>
<reference evidence="9 10" key="1">
    <citation type="submission" date="2008-10" db="EMBL/GenBank/DDBJ databases">
        <title>Draft genome sequence of Desulvovibrio piger (ATCC 29098).</title>
        <authorList>
            <person name="Sudarsanam P."/>
            <person name="Ley R."/>
            <person name="Guruge J."/>
            <person name="Turnbaugh P.J."/>
            <person name="Mahowald M."/>
            <person name="Liep D."/>
            <person name="Gordon J."/>
        </authorList>
    </citation>
    <scope>NUCLEOTIDE SEQUENCE [LARGE SCALE GENOMIC DNA]</scope>
    <source>
        <strain evidence="9 10">ATCC 29098</strain>
    </source>
</reference>
<dbReference type="AlphaFoldDB" id="B6WV09"/>
<feature type="compositionally biased region" description="Low complexity" evidence="6">
    <location>
        <begin position="495"/>
        <end position="512"/>
    </location>
</feature>
<dbReference type="GO" id="GO:0140097">
    <property type="term" value="F:catalytic activity, acting on DNA"/>
    <property type="evidence" value="ECO:0007669"/>
    <property type="project" value="UniProtKB-ARBA"/>
</dbReference>
<dbReference type="PANTHER" id="PTHR40084:SF1">
    <property type="entry name" value="PHOSPHOTRANSFERASE"/>
    <property type="match status" value="1"/>
</dbReference>
<dbReference type="Gene3D" id="1.10.10.160">
    <property type="match status" value="1"/>
</dbReference>
<dbReference type="GO" id="GO:0005524">
    <property type="term" value="F:ATP binding"/>
    <property type="evidence" value="ECO:0007669"/>
    <property type="project" value="UniProtKB-UniRule"/>
</dbReference>
<dbReference type="PROSITE" id="PS51198">
    <property type="entry name" value="UVRD_HELICASE_ATP_BIND"/>
    <property type="match status" value="1"/>
</dbReference>
<dbReference type="STRING" id="901.DESPIGER_1946"/>
<name>B6WV09_9BACT</name>
<dbReference type="eggNOG" id="COG0210">
    <property type="taxonomic scope" value="Bacteria"/>
</dbReference>
<dbReference type="InterPro" id="IPR014017">
    <property type="entry name" value="DNA_helicase_UvrD-like_C"/>
</dbReference>
<feature type="domain" description="UvrD-like helicase ATP-binding" evidence="7">
    <location>
        <begin position="542"/>
        <end position="894"/>
    </location>
</feature>
<dbReference type="CDD" id="cd19067">
    <property type="entry name" value="PfuEndoQ-like"/>
    <property type="match status" value="1"/>
</dbReference>
<dbReference type="GO" id="GO:0004386">
    <property type="term" value="F:helicase activity"/>
    <property type="evidence" value="ECO:0007669"/>
    <property type="project" value="UniProtKB-UniRule"/>
</dbReference>
<evidence type="ECO:0000313" key="9">
    <source>
        <dbReference type="EMBL" id="EEB33172.1"/>
    </source>
</evidence>
<evidence type="ECO:0000313" key="10">
    <source>
        <dbReference type="Proteomes" id="UP000003676"/>
    </source>
</evidence>
<evidence type="ECO:0000259" key="7">
    <source>
        <dbReference type="PROSITE" id="PS51198"/>
    </source>
</evidence>
<organism evidence="9 10">
    <name type="scientific">Desulfovibrio piger ATCC 29098</name>
    <dbReference type="NCBI Taxonomy" id="411464"/>
    <lineage>
        <taxon>Bacteria</taxon>
        <taxon>Pseudomonadati</taxon>
        <taxon>Thermodesulfobacteriota</taxon>
        <taxon>Desulfovibrionia</taxon>
        <taxon>Desulfovibrionales</taxon>
        <taxon>Desulfovibrionaceae</taxon>
        <taxon>Desulfovibrio</taxon>
    </lineage>
</organism>
<keyword evidence="1 5" id="KW-0547">Nucleotide-binding</keyword>
<dbReference type="SUPFAM" id="SSF89550">
    <property type="entry name" value="PHP domain-like"/>
    <property type="match status" value="1"/>
</dbReference>
<sequence>MPFPQVTGRSQDRTALALRPAFHNNIGFLILTSRSLSMNFIADLHIHSRFSRATSKHLSPRHLAAWARCKGINVLGTGDFTHPQWRDELRQQLVRDEASGLYRLSGPAEELDFLQGKTPPDADGPLFLLQTEISSIYKRQGKVRKVHNLIFVPTLDDADRLSQRLELVGNLHSDGRPILGLDSRDLLEMTLDVCPEAVLIPAHVWTPWFALFGSKSGFDRLEDCFDDLSSHIFALETGLSSDPGMNRMVSQLDGYALISNSDAHSGANLGREANFFAGAPSYDGIFTALRAAARRLPPDRQPQDCRFLGTMEFYPEEGKYHLDGHRACNVVLEPREALALDNICPVCGKPLTIGVLHRVCELADRETPASLPHEPEARPLIPLPELVGEILGVGSGSRKVQDKYAALLRELGPDLDILCRMDEEQVRRHWEPLGEAVARMRRGQVIRKGGYDGEYGVVCVFSPEEAAEWQGTPRSRSLLDGAAPRKRERPKKVTEPAPQAPEQETAATVAAIRVRRKKDSAAPAESEPEPATPDGRTLGGFSPAQAEALTAGLETGTPVLVLAGPGAGKTRVLVGRLQYLLAQGVPASHLLAVTFTRRAAQEMRQRLQAPAGDGAAPAALPRCDTLHALAWSVVQRELPTALLLPEDAAKALFVDAGHPESREERKALRRLWDRLQWAREQGLPASELPGDLRAAVADWQAARTVRSQSPLLDYADLLEFFLFHLRARQGEDIRPDLEHSLLPPACRALLAAAVTEQHRPARTDASSPATSAGPDTTTDRHEAPHKGRAVPRQMSLLGMVAATAAPGPLPVPSRRASSLPWRHVLVDEVQDLSPVQLRLIRALLPEDGNGFFGIGDPDQAIYGFRGASGQSEDSLRALWPSLRVCRLGQSYRASQGVLDMAQSLLQGRGHCGALQAMRREQARLHLFSAPDQQAEARWIAGRIRQLLGATAHTLMDQIAQEDELAGTLSPGDVAVLVRLKAQIPVIRRALEQEGIPCAAPAQEDCWQDPLCAAVLRLAIARGQGEAPVPAGDGAEGDDLLPILEQALDLPPDAPLPDPQALQARLSGHSRLPAPFWQGTAWKQLCRAWQDCGQWEALVQQLGLQHEAELIRARSEQVQILTLHASKGLEFQAVFLPGLEEGLLPMRRDLLLENPDDDMSPAAQAARLEEERRLFYVGLTRAARALYVSHSAGRRLFGRELALAPSSFLPLVRDFCRQSTLARHTKAVREHLSLF</sequence>
<dbReference type="InterPro" id="IPR016195">
    <property type="entry name" value="Pol/histidinol_Pase-like"/>
</dbReference>
<dbReference type="InterPro" id="IPR014016">
    <property type="entry name" value="UvrD-like_ATP-bd"/>
</dbReference>
<feature type="region of interest" description="Disordered" evidence="6">
    <location>
        <begin position="469"/>
        <end position="542"/>
    </location>
</feature>
<dbReference type="CDD" id="cd17932">
    <property type="entry name" value="DEXQc_UvrD"/>
    <property type="match status" value="1"/>
</dbReference>
<dbReference type="InterPro" id="IPR013986">
    <property type="entry name" value="DExx_box_DNA_helicase_dom_sf"/>
</dbReference>